<dbReference type="SUPFAM" id="SSF47113">
    <property type="entry name" value="Histone-fold"/>
    <property type="match status" value="1"/>
</dbReference>
<evidence type="ECO:0000256" key="8">
    <source>
        <dbReference type="ARBA" id="ARBA00061393"/>
    </source>
</evidence>
<name>A0A9J6BS13_POLVA</name>
<protein>
    <recommendedName>
        <fullName evidence="10">Dr1-associated corepressor</fullName>
    </recommendedName>
    <alternativeName>
        <fullName evidence="11">Dr1-associated protein 1</fullName>
    </alternativeName>
    <alternativeName>
        <fullName evidence="12">Negative cofactor 2-alpha</fullName>
    </alternativeName>
</protein>
<evidence type="ECO:0000256" key="12">
    <source>
        <dbReference type="ARBA" id="ARBA00078501"/>
    </source>
</evidence>
<dbReference type="InterPro" id="IPR050568">
    <property type="entry name" value="Transcr_DNA_Rep_Reg"/>
</dbReference>
<dbReference type="PANTHER" id="PTHR10252:SF5">
    <property type="entry name" value="DR1-ASSOCIATED COREPRESSOR"/>
    <property type="match status" value="1"/>
</dbReference>
<dbReference type="FunFam" id="1.10.20.10:FF:000032">
    <property type="entry name" value="dr1-associated corepressor isoform X1"/>
    <property type="match status" value="1"/>
</dbReference>
<dbReference type="AlphaFoldDB" id="A0A9J6BS13"/>
<evidence type="ECO:0000256" key="10">
    <source>
        <dbReference type="ARBA" id="ARBA00072760"/>
    </source>
</evidence>
<organism evidence="15 16">
    <name type="scientific">Polypedilum vanderplanki</name>
    <name type="common">Sleeping chironomid midge</name>
    <dbReference type="NCBI Taxonomy" id="319348"/>
    <lineage>
        <taxon>Eukaryota</taxon>
        <taxon>Metazoa</taxon>
        <taxon>Ecdysozoa</taxon>
        <taxon>Arthropoda</taxon>
        <taxon>Hexapoda</taxon>
        <taxon>Insecta</taxon>
        <taxon>Pterygota</taxon>
        <taxon>Neoptera</taxon>
        <taxon>Endopterygota</taxon>
        <taxon>Diptera</taxon>
        <taxon>Nematocera</taxon>
        <taxon>Chironomoidea</taxon>
        <taxon>Chironomidae</taxon>
        <taxon>Chironominae</taxon>
        <taxon>Polypedilum</taxon>
        <taxon>Polypedilum</taxon>
    </lineage>
</organism>
<evidence type="ECO:0000313" key="15">
    <source>
        <dbReference type="EMBL" id="KAG5672251.1"/>
    </source>
</evidence>
<proteinExistence type="inferred from homology"/>
<evidence type="ECO:0000256" key="1">
    <source>
        <dbReference type="ARBA" id="ARBA00004123"/>
    </source>
</evidence>
<evidence type="ECO:0000256" key="3">
    <source>
        <dbReference type="ARBA" id="ARBA00022553"/>
    </source>
</evidence>
<comment type="subunit">
    <text evidence="9">Heterodimer with DR1. Binds BTAF1.</text>
</comment>
<evidence type="ECO:0000259" key="14">
    <source>
        <dbReference type="Pfam" id="PF00808"/>
    </source>
</evidence>
<evidence type="ECO:0000256" key="4">
    <source>
        <dbReference type="ARBA" id="ARBA00023015"/>
    </source>
</evidence>
<evidence type="ECO:0000256" key="6">
    <source>
        <dbReference type="ARBA" id="ARBA00023163"/>
    </source>
</evidence>
<dbReference type="GO" id="GO:0016251">
    <property type="term" value="F:RNA polymerase II general transcription initiation factor activity"/>
    <property type="evidence" value="ECO:0007669"/>
    <property type="project" value="TreeGrafter"/>
</dbReference>
<dbReference type="Proteomes" id="UP001107558">
    <property type="component" value="Chromosome 3"/>
</dbReference>
<dbReference type="PANTHER" id="PTHR10252">
    <property type="entry name" value="HISTONE-LIKE TRANSCRIPTION FACTOR CCAAT-RELATED"/>
    <property type="match status" value="1"/>
</dbReference>
<feature type="region of interest" description="Disordered" evidence="13">
    <location>
        <begin position="296"/>
        <end position="318"/>
    </location>
</feature>
<dbReference type="Gene3D" id="1.10.20.10">
    <property type="entry name" value="Histone, subunit A"/>
    <property type="match status" value="1"/>
</dbReference>
<dbReference type="GO" id="GO:0017054">
    <property type="term" value="C:negative cofactor 2 complex"/>
    <property type="evidence" value="ECO:0007669"/>
    <property type="project" value="TreeGrafter"/>
</dbReference>
<feature type="compositionally biased region" description="Polar residues" evidence="13">
    <location>
        <begin position="296"/>
        <end position="311"/>
    </location>
</feature>
<comment type="subcellular location">
    <subcellularLocation>
        <location evidence="1">Nucleus</location>
    </subcellularLocation>
</comment>
<accession>A0A9J6BS13</accession>
<gene>
    <name evidence="15" type="ORF">PVAND_002393</name>
</gene>
<dbReference type="InterPro" id="IPR009072">
    <property type="entry name" value="Histone-fold"/>
</dbReference>
<dbReference type="InterPro" id="IPR003958">
    <property type="entry name" value="CBFA_NFYB_domain"/>
</dbReference>
<dbReference type="OrthoDB" id="653904at2759"/>
<comment type="similarity">
    <text evidence="8">Belongs to the NC2 alpha/DRAP1 family.</text>
</comment>
<evidence type="ECO:0000256" key="11">
    <source>
        <dbReference type="ARBA" id="ARBA00077179"/>
    </source>
</evidence>
<keyword evidence="16" id="KW-1185">Reference proteome</keyword>
<keyword evidence="5" id="KW-0238">DNA-binding</keyword>
<dbReference type="GO" id="GO:0046982">
    <property type="term" value="F:protein heterodimerization activity"/>
    <property type="evidence" value="ECO:0007669"/>
    <property type="project" value="InterPro"/>
</dbReference>
<evidence type="ECO:0000256" key="9">
    <source>
        <dbReference type="ARBA" id="ARBA00066085"/>
    </source>
</evidence>
<dbReference type="GO" id="GO:0000122">
    <property type="term" value="P:negative regulation of transcription by RNA polymerase II"/>
    <property type="evidence" value="ECO:0007669"/>
    <property type="project" value="UniProtKB-ARBA"/>
</dbReference>
<dbReference type="EMBL" id="JADBJN010000003">
    <property type="protein sequence ID" value="KAG5672251.1"/>
    <property type="molecule type" value="Genomic_DNA"/>
</dbReference>
<evidence type="ECO:0000256" key="2">
    <source>
        <dbReference type="ARBA" id="ARBA00022491"/>
    </source>
</evidence>
<keyword evidence="7" id="KW-0539">Nucleus</keyword>
<feature type="compositionally biased region" description="Polar residues" evidence="13">
    <location>
        <begin position="106"/>
        <end position="115"/>
    </location>
</feature>
<dbReference type="CDD" id="cd22906">
    <property type="entry name" value="HFD_DRAP1"/>
    <property type="match status" value="1"/>
</dbReference>
<keyword evidence="4" id="KW-0805">Transcription regulation</keyword>
<evidence type="ECO:0000256" key="13">
    <source>
        <dbReference type="SAM" id="MobiDB-lite"/>
    </source>
</evidence>
<comment type="caution">
    <text evidence="15">The sequence shown here is derived from an EMBL/GenBank/DDBJ whole genome shotgun (WGS) entry which is preliminary data.</text>
</comment>
<evidence type="ECO:0000313" key="16">
    <source>
        <dbReference type="Proteomes" id="UP001107558"/>
    </source>
</evidence>
<evidence type="ECO:0000256" key="7">
    <source>
        <dbReference type="ARBA" id="ARBA00023242"/>
    </source>
</evidence>
<reference evidence="15" key="1">
    <citation type="submission" date="2021-03" db="EMBL/GenBank/DDBJ databases">
        <title>Chromosome level genome of the anhydrobiotic midge Polypedilum vanderplanki.</title>
        <authorList>
            <person name="Yoshida Y."/>
            <person name="Kikawada T."/>
            <person name="Gusev O."/>
        </authorList>
    </citation>
    <scope>NUCLEOTIDE SEQUENCE</scope>
    <source>
        <strain evidence="15">NIAS01</strain>
        <tissue evidence="15">Whole body or cell culture</tissue>
    </source>
</reference>
<sequence length="318" mass="35673">MPSKKRKYNARFPQGRIKRIMQADEEVGKIAHAVPVIISRTLELFVENLLTKSSQITLSRNAKTLSPTHLKQCIMSESRFDFLKDLVKNVPDIESGPTNEHESHHQFTSNNSSLGQEHHHHQLQQQQSVPVSFNGLENGSSSSSSTITTTAAARVYQRSQSFQPSTSSQTQYHNPIVQQKQFHLNNYTSTTAITHQNVKPNNIEYQPPTKIVRINSTPSSTITSEQQQQQHHHHNHQNKQSLTPLEFPIQISYNIDGSTSTVQSPLVKIDYSKLSLPATSPSIKIDLSNFNSQQVSATPIQIQPSSNTSSNLDEDYDA</sequence>
<feature type="region of interest" description="Disordered" evidence="13">
    <location>
        <begin position="93"/>
        <end position="127"/>
    </location>
</feature>
<dbReference type="Pfam" id="PF00808">
    <property type="entry name" value="CBFD_NFYB_HMF"/>
    <property type="match status" value="1"/>
</dbReference>
<keyword evidence="3" id="KW-0597">Phosphoprotein</keyword>
<dbReference type="GO" id="GO:0001046">
    <property type="term" value="F:core promoter sequence-specific DNA binding"/>
    <property type="evidence" value="ECO:0007669"/>
    <property type="project" value="TreeGrafter"/>
</dbReference>
<feature type="region of interest" description="Disordered" evidence="13">
    <location>
        <begin position="218"/>
        <end position="241"/>
    </location>
</feature>
<evidence type="ECO:0000256" key="5">
    <source>
        <dbReference type="ARBA" id="ARBA00023125"/>
    </source>
</evidence>
<keyword evidence="2" id="KW-0678">Repressor</keyword>
<keyword evidence="6" id="KW-0804">Transcription</keyword>
<feature type="domain" description="Transcription factor CBF/NF-Y/archaeal histone" evidence="14">
    <location>
        <begin position="10"/>
        <end position="74"/>
    </location>
</feature>